<gene>
    <name evidence="2" type="ORF">HCJ96_01510</name>
</gene>
<reference evidence="2 3" key="1">
    <citation type="submission" date="2020-03" db="EMBL/GenBank/DDBJ databases">
        <title>Alteromonas ponticola sp. nov., isolated from seawater.</title>
        <authorList>
            <person name="Yoon J.-H."/>
            <person name="Kim Y.-O."/>
        </authorList>
    </citation>
    <scope>NUCLEOTIDE SEQUENCE [LARGE SCALE GENOMIC DNA]</scope>
    <source>
        <strain evidence="2 3">MYP5</strain>
    </source>
</reference>
<organism evidence="2 3">
    <name type="scientific">Alteromonas ponticola</name>
    <dbReference type="NCBI Taxonomy" id="2720613"/>
    <lineage>
        <taxon>Bacteria</taxon>
        <taxon>Pseudomonadati</taxon>
        <taxon>Pseudomonadota</taxon>
        <taxon>Gammaproteobacteria</taxon>
        <taxon>Alteromonadales</taxon>
        <taxon>Alteromonadaceae</taxon>
        <taxon>Alteromonas/Salinimonas group</taxon>
        <taxon>Alteromonas</taxon>
    </lineage>
</organism>
<dbReference type="Pfam" id="PF24722">
    <property type="entry name" value="DUF7674"/>
    <property type="match status" value="1"/>
</dbReference>
<comment type="caution">
    <text evidence="2">The sequence shown here is derived from an EMBL/GenBank/DDBJ whole genome shotgun (WGS) entry which is preliminary data.</text>
</comment>
<evidence type="ECO:0000313" key="3">
    <source>
        <dbReference type="Proteomes" id="UP000709336"/>
    </source>
</evidence>
<feature type="domain" description="DUF7674" evidence="1">
    <location>
        <begin position="17"/>
        <end position="123"/>
    </location>
</feature>
<dbReference type="RefSeq" id="WP_169209257.1">
    <property type="nucleotide sequence ID" value="NZ_JAATNW010000001.1"/>
</dbReference>
<dbReference type="InterPro" id="IPR056091">
    <property type="entry name" value="DUF7674"/>
</dbReference>
<proteinExistence type="predicted"/>
<protein>
    <recommendedName>
        <fullName evidence="1">DUF7674 domain-containing protein</fullName>
    </recommendedName>
</protein>
<name>A0ABX1R0U0_9ALTE</name>
<accession>A0ABX1R0U0</accession>
<evidence type="ECO:0000313" key="2">
    <source>
        <dbReference type="EMBL" id="NMH58702.1"/>
    </source>
</evidence>
<sequence>MISKETMMLPILQVADGFKPIWKEFLDDWSDENELPVYLALSDLARYVSTLVENSDEEELRDIFSVVERWHLEGDEFVKEAATVGLLEDLQNTAVVGDGMPQKIEPFLLPQTRLWWHKVSLFWSEGRVISE</sequence>
<evidence type="ECO:0000259" key="1">
    <source>
        <dbReference type="Pfam" id="PF24722"/>
    </source>
</evidence>
<dbReference type="Proteomes" id="UP000709336">
    <property type="component" value="Unassembled WGS sequence"/>
</dbReference>
<keyword evidence="3" id="KW-1185">Reference proteome</keyword>
<dbReference type="EMBL" id="JAATNW010000001">
    <property type="protein sequence ID" value="NMH58702.1"/>
    <property type="molecule type" value="Genomic_DNA"/>
</dbReference>